<name>A0ACC0BZE0_CATRO</name>
<evidence type="ECO:0000313" key="2">
    <source>
        <dbReference type="Proteomes" id="UP001060085"/>
    </source>
</evidence>
<sequence length="252" mass="28224">MGSKGPCCHCGTKQSPFWICGPLDRPVLCNACGTRWKESGTLADPANKQYDNNEEDPESSLIFERINKYIPENEIGLGCMLLKPSPERDSKLLEVNTSGSRNRVTGESSKDDITVLKSEPLGVSAKSTGKSGDNNTYHPMITRLKAQAKKDGTLFGESGSSFPSIEVDVQDLNRSQVESKRSRGRPRKSQGRPFFFFLYRYNEKSSFWISGPLDRPVLCNACRTRWKETRTLANLANGRYNNNEDPKSLLIF</sequence>
<accession>A0ACC0BZE0</accession>
<reference evidence="2" key="1">
    <citation type="journal article" date="2023" name="Nat. Plants">
        <title>Single-cell RNA sequencing provides a high-resolution roadmap for understanding the multicellular compartmentation of specialized metabolism.</title>
        <authorList>
            <person name="Sun S."/>
            <person name="Shen X."/>
            <person name="Li Y."/>
            <person name="Li Y."/>
            <person name="Wang S."/>
            <person name="Li R."/>
            <person name="Zhang H."/>
            <person name="Shen G."/>
            <person name="Guo B."/>
            <person name="Wei J."/>
            <person name="Xu J."/>
            <person name="St-Pierre B."/>
            <person name="Chen S."/>
            <person name="Sun C."/>
        </authorList>
    </citation>
    <scope>NUCLEOTIDE SEQUENCE [LARGE SCALE GENOMIC DNA]</scope>
</reference>
<dbReference type="Proteomes" id="UP001060085">
    <property type="component" value="Linkage Group LG02"/>
</dbReference>
<organism evidence="1 2">
    <name type="scientific">Catharanthus roseus</name>
    <name type="common">Madagascar periwinkle</name>
    <name type="synonym">Vinca rosea</name>
    <dbReference type="NCBI Taxonomy" id="4058"/>
    <lineage>
        <taxon>Eukaryota</taxon>
        <taxon>Viridiplantae</taxon>
        <taxon>Streptophyta</taxon>
        <taxon>Embryophyta</taxon>
        <taxon>Tracheophyta</taxon>
        <taxon>Spermatophyta</taxon>
        <taxon>Magnoliopsida</taxon>
        <taxon>eudicotyledons</taxon>
        <taxon>Gunneridae</taxon>
        <taxon>Pentapetalae</taxon>
        <taxon>asterids</taxon>
        <taxon>lamiids</taxon>
        <taxon>Gentianales</taxon>
        <taxon>Apocynaceae</taxon>
        <taxon>Rauvolfioideae</taxon>
        <taxon>Vinceae</taxon>
        <taxon>Catharanthinae</taxon>
        <taxon>Catharanthus</taxon>
    </lineage>
</organism>
<keyword evidence="2" id="KW-1185">Reference proteome</keyword>
<evidence type="ECO:0000313" key="1">
    <source>
        <dbReference type="EMBL" id="KAI5677979.1"/>
    </source>
</evidence>
<gene>
    <name evidence="1" type="ORF">M9H77_08929</name>
</gene>
<proteinExistence type="predicted"/>
<protein>
    <submittedName>
        <fullName evidence="1">Uncharacterized protein</fullName>
    </submittedName>
</protein>
<dbReference type="EMBL" id="CM044702">
    <property type="protein sequence ID" value="KAI5677979.1"/>
    <property type="molecule type" value="Genomic_DNA"/>
</dbReference>
<comment type="caution">
    <text evidence="1">The sequence shown here is derived from an EMBL/GenBank/DDBJ whole genome shotgun (WGS) entry which is preliminary data.</text>
</comment>